<reference evidence="2" key="2">
    <citation type="submission" date="2015-01" db="EMBL/GenBank/DDBJ databases">
        <title>Evolutionary Origins and Diversification of the Mycorrhizal Mutualists.</title>
        <authorList>
            <consortium name="DOE Joint Genome Institute"/>
            <consortium name="Mycorrhizal Genomics Consortium"/>
            <person name="Kohler A."/>
            <person name="Kuo A."/>
            <person name="Nagy L.G."/>
            <person name="Floudas D."/>
            <person name="Copeland A."/>
            <person name="Barry K.W."/>
            <person name="Cichocki N."/>
            <person name="Veneault-Fourrey C."/>
            <person name="LaButti K."/>
            <person name="Lindquist E.A."/>
            <person name="Lipzen A."/>
            <person name="Lundell T."/>
            <person name="Morin E."/>
            <person name="Murat C."/>
            <person name="Riley R."/>
            <person name="Ohm R."/>
            <person name="Sun H."/>
            <person name="Tunlid A."/>
            <person name="Henrissat B."/>
            <person name="Grigoriev I.V."/>
            <person name="Hibbett D.S."/>
            <person name="Martin F."/>
        </authorList>
    </citation>
    <scope>NUCLEOTIDE SEQUENCE [LARGE SCALE GENOMIC DNA]</scope>
    <source>
        <strain evidence="2">Zn</strain>
    </source>
</reference>
<dbReference type="EMBL" id="KN832874">
    <property type="protein sequence ID" value="KIN02950.1"/>
    <property type="molecule type" value="Genomic_DNA"/>
</dbReference>
<reference evidence="1 2" key="1">
    <citation type="submission" date="2014-04" db="EMBL/GenBank/DDBJ databases">
        <authorList>
            <consortium name="DOE Joint Genome Institute"/>
            <person name="Kuo A."/>
            <person name="Martino E."/>
            <person name="Perotto S."/>
            <person name="Kohler A."/>
            <person name="Nagy L.G."/>
            <person name="Floudas D."/>
            <person name="Copeland A."/>
            <person name="Barry K.W."/>
            <person name="Cichocki N."/>
            <person name="Veneault-Fourrey C."/>
            <person name="LaButti K."/>
            <person name="Lindquist E.A."/>
            <person name="Lipzen A."/>
            <person name="Lundell T."/>
            <person name="Morin E."/>
            <person name="Murat C."/>
            <person name="Sun H."/>
            <person name="Tunlid A."/>
            <person name="Henrissat B."/>
            <person name="Grigoriev I.V."/>
            <person name="Hibbett D.S."/>
            <person name="Martin F."/>
            <person name="Nordberg H.P."/>
            <person name="Cantor M.N."/>
            <person name="Hua S.X."/>
        </authorList>
    </citation>
    <scope>NUCLEOTIDE SEQUENCE [LARGE SCALE GENOMIC DNA]</scope>
    <source>
        <strain evidence="1 2">Zn</strain>
    </source>
</reference>
<dbReference type="AlphaFoldDB" id="A0A0C3HIN1"/>
<accession>A0A0C3HIN1</accession>
<dbReference type="OrthoDB" id="195446at2759"/>
<gene>
    <name evidence="1" type="ORF">OIDMADRAFT_18491</name>
</gene>
<proteinExistence type="predicted"/>
<organism evidence="1 2">
    <name type="scientific">Oidiodendron maius (strain Zn)</name>
    <dbReference type="NCBI Taxonomy" id="913774"/>
    <lineage>
        <taxon>Eukaryota</taxon>
        <taxon>Fungi</taxon>
        <taxon>Dikarya</taxon>
        <taxon>Ascomycota</taxon>
        <taxon>Pezizomycotina</taxon>
        <taxon>Leotiomycetes</taxon>
        <taxon>Leotiomycetes incertae sedis</taxon>
        <taxon>Myxotrichaceae</taxon>
        <taxon>Oidiodendron</taxon>
    </lineage>
</organism>
<dbReference type="Proteomes" id="UP000054321">
    <property type="component" value="Unassembled WGS sequence"/>
</dbReference>
<feature type="non-terminal residue" evidence="1">
    <location>
        <position position="79"/>
    </location>
</feature>
<evidence type="ECO:0000313" key="2">
    <source>
        <dbReference type="Proteomes" id="UP000054321"/>
    </source>
</evidence>
<sequence>LSPDGRFFVIAYNSWFSVWIIERNLMSLQSRKATQRLTSRDWASRLMARSYADSAKFDTSDTDAPIIAFSPENRLFVPG</sequence>
<evidence type="ECO:0000313" key="1">
    <source>
        <dbReference type="EMBL" id="KIN02950.1"/>
    </source>
</evidence>
<feature type="non-terminal residue" evidence="1">
    <location>
        <position position="1"/>
    </location>
</feature>
<name>A0A0C3HIN1_OIDMZ</name>
<dbReference type="HOGENOM" id="CLU_2612550_0_0_1"/>
<protein>
    <submittedName>
        <fullName evidence="1">Uncharacterized protein</fullName>
    </submittedName>
</protein>
<dbReference type="InParanoid" id="A0A0C3HIN1"/>
<keyword evidence="2" id="KW-1185">Reference proteome</keyword>